<dbReference type="Proteomes" id="UP000038045">
    <property type="component" value="Unplaced"/>
</dbReference>
<dbReference type="PANTHER" id="PTHR13454:SF11">
    <property type="entry name" value="PROTEIN MCM10 HOMOLOG"/>
    <property type="match status" value="1"/>
</dbReference>
<dbReference type="Pfam" id="PF09332">
    <property type="entry name" value="Mcm10"/>
    <property type="match status" value="1"/>
</dbReference>
<keyword evidence="3" id="KW-1185">Reference proteome</keyword>
<organism evidence="3 4">
    <name type="scientific">Parastrongyloides trichosuri</name>
    <name type="common">Possum-specific nematode worm</name>
    <dbReference type="NCBI Taxonomy" id="131310"/>
    <lineage>
        <taxon>Eukaryota</taxon>
        <taxon>Metazoa</taxon>
        <taxon>Ecdysozoa</taxon>
        <taxon>Nematoda</taxon>
        <taxon>Chromadorea</taxon>
        <taxon>Rhabditida</taxon>
        <taxon>Tylenchina</taxon>
        <taxon>Panagrolaimomorpha</taxon>
        <taxon>Strongyloidoidea</taxon>
        <taxon>Strongyloididae</taxon>
        <taxon>Parastrongyloides</taxon>
    </lineage>
</organism>
<dbReference type="STRING" id="131310.A0A0N4ZY19"/>
<feature type="region of interest" description="Disordered" evidence="1">
    <location>
        <begin position="1"/>
        <end position="53"/>
    </location>
</feature>
<reference evidence="4" key="1">
    <citation type="submission" date="2017-02" db="UniProtKB">
        <authorList>
            <consortium name="WormBaseParasite"/>
        </authorList>
    </citation>
    <scope>IDENTIFICATION</scope>
</reference>
<protein>
    <submittedName>
        <fullName evidence="4">Mcm10 domain-containing protein</fullName>
    </submittedName>
</protein>
<accession>A0A0N4ZY19</accession>
<feature type="domain" description="Replication factor Mcm10 C-terminal" evidence="2">
    <location>
        <begin position="1"/>
        <end position="201"/>
    </location>
</feature>
<evidence type="ECO:0000313" key="4">
    <source>
        <dbReference type="WBParaSite" id="PTRK_0001369200.1"/>
    </source>
</evidence>
<dbReference type="GO" id="GO:0006270">
    <property type="term" value="P:DNA replication initiation"/>
    <property type="evidence" value="ECO:0007669"/>
    <property type="project" value="InterPro"/>
</dbReference>
<feature type="compositionally biased region" description="Basic and acidic residues" evidence="1">
    <location>
        <begin position="16"/>
        <end position="25"/>
    </location>
</feature>
<dbReference type="InterPro" id="IPR015411">
    <property type="entry name" value="Rep_factor_Mcm10_C"/>
</dbReference>
<dbReference type="InterPro" id="IPR040184">
    <property type="entry name" value="Mcm10"/>
</dbReference>
<dbReference type="AlphaFoldDB" id="A0A0N4ZY19"/>
<sequence length="201" mass="23672">MSRKPLTPAQLVAMMKADEANESRKRPAPSNNIPKKEPRMSKPSLSNGLLGGKNFSNDEIRALLNKKSSHEDEIRKAEKEKEEKYFNMMEKREIVEEYSTNLMEIKNVRIFTCLECKITYHRKNPICVERGHTIREEKGTRRFFKCKDCSRRTISYYIYPKVMCTGCKGRNFIRVAMKDERIVKDKEELLLRGVEQKFVNR</sequence>
<dbReference type="SMART" id="SM01280">
    <property type="entry name" value="Mcm10"/>
    <property type="match status" value="1"/>
</dbReference>
<dbReference type="GO" id="GO:0043596">
    <property type="term" value="C:nuclear replication fork"/>
    <property type="evidence" value="ECO:0007669"/>
    <property type="project" value="TreeGrafter"/>
</dbReference>
<dbReference type="Pfam" id="PF24863">
    <property type="entry name" value="zf-CCCH_Mcm10"/>
    <property type="match status" value="1"/>
</dbReference>
<dbReference type="GO" id="GO:0003688">
    <property type="term" value="F:DNA replication origin binding"/>
    <property type="evidence" value="ECO:0007669"/>
    <property type="project" value="TreeGrafter"/>
</dbReference>
<dbReference type="WBParaSite" id="PTRK_0001369200.1">
    <property type="protein sequence ID" value="PTRK_0001369200.1"/>
    <property type="gene ID" value="PTRK_0001369200"/>
</dbReference>
<evidence type="ECO:0000256" key="1">
    <source>
        <dbReference type="SAM" id="MobiDB-lite"/>
    </source>
</evidence>
<evidence type="ECO:0000313" key="3">
    <source>
        <dbReference type="Proteomes" id="UP000038045"/>
    </source>
</evidence>
<dbReference type="GO" id="GO:0003697">
    <property type="term" value="F:single-stranded DNA binding"/>
    <property type="evidence" value="ECO:0007669"/>
    <property type="project" value="InterPro"/>
</dbReference>
<name>A0A0N4ZY19_PARTI</name>
<dbReference type="InterPro" id="IPR056791">
    <property type="entry name" value="Znf_Mcm10_C"/>
</dbReference>
<evidence type="ECO:0000259" key="2">
    <source>
        <dbReference type="SMART" id="SM01280"/>
    </source>
</evidence>
<dbReference type="PANTHER" id="PTHR13454">
    <property type="entry name" value="PROTEIN MCM10 HOMOLOG"/>
    <property type="match status" value="1"/>
</dbReference>
<proteinExistence type="predicted"/>